<dbReference type="EMBL" id="CM014099">
    <property type="protein sequence ID" value="TKS90702.1"/>
    <property type="molecule type" value="Genomic_DNA"/>
</dbReference>
<evidence type="ECO:0000313" key="1">
    <source>
        <dbReference type="EMBL" id="TKS90702.1"/>
    </source>
</evidence>
<organism evidence="1 2">
    <name type="scientific">Collichthys lucidus</name>
    <name type="common">Big head croaker</name>
    <name type="synonym">Sciaena lucida</name>
    <dbReference type="NCBI Taxonomy" id="240159"/>
    <lineage>
        <taxon>Eukaryota</taxon>
        <taxon>Metazoa</taxon>
        <taxon>Chordata</taxon>
        <taxon>Craniata</taxon>
        <taxon>Vertebrata</taxon>
        <taxon>Euteleostomi</taxon>
        <taxon>Actinopterygii</taxon>
        <taxon>Neopterygii</taxon>
        <taxon>Teleostei</taxon>
        <taxon>Neoteleostei</taxon>
        <taxon>Acanthomorphata</taxon>
        <taxon>Eupercaria</taxon>
        <taxon>Sciaenidae</taxon>
        <taxon>Collichthys</taxon>
    </lineage>
</organism>
<dbReference type="Proteomes" id="UP000298787">
    <property type="component" value="Chromosome 22"/>
</dbReference>
<reference evidence="1 2" key="1">
    <citation type="submission" date="2019-01" db="EMBL/GenBank/DDBJ databases">
        <title>Genome Assembly of Collichthys lucidus.</title>
        <authorList>
            <person name="Cai M."/>
            <person name="Xiao S."/>
        </authorList>
    </citation>
    <scope>NUCLEOTIDE SEQUENCE [LARGE SCALE GENOMIC DNA]</scope>
    <source>
        <strain evidence="1">JT15FE1705JMU</strain>
        <tissue evidence="1">Muscle</tissue>
    </source>
</reference>
<name>A0A4V6XZ29_COLLU</name>
<gene>
    <name evidence="1" type="ORF">D9C73_024835</name>
</gene>
<keyword evidence="2" id="KW-1185">Reference proteome</keyword>
<proteinExistence type="predicted"/>
<dbReference type="AlphaFoldDB" id="A0A4V6XZ29"/>
<protein>
    <submittedName>
        <fullName evidence="1">Uncharacterized protein</fullName>
    </submittedName>
</protein>
<evidence type="ECO:0000313" key="2">
    <source>
        <dbReference type="Proteomes" id="UP000298787"/>
    </source>
</evidence>
<dbReference type="STRING" id="240159.A0A4V6XZ29"/>
<accession>A0A4V6XZ29</accession>
<sequence>MHCGKDGDITRKGAALRHHRGFHLGFRSLDSTFRFFLVLSNKRNSLNIFSQARPLMLFRVAPMPSSSGNMELEDEKEEAKGMEEDILLVPLAPDASLPEEQQSASTDVSATPVFQWLDEWHFGDFMGKTNLTFGSLLAVSNRIA</sequence>